<proteinExistence type="inferred from homology"/>
<comment type="similarity">
    <text evidence="2 11">Belongs to the LpxB family.</text>
</comment>
<dbReference type="InterPro" id="IPR003835">
    <property type="entry name" value="Glyco_trans_19"/>
</dbReference>
<comment type="caution">
    <text evidence="12">The sequence shown here is derived from an EMBL/GenBank/DDBJ whole genome shotgun (WGS) entry which is preliminary data.</text>
</comment>
<evidence type="ECO:0000313" key="13">
    <source>
        <dbReference type="Proteomes" id="UP000269708"/>
    </source>
</evidence>
<evidence type="ECO:0000256" key="7">
    <source>
        <dbReference type="ARBA" id="ARBA00022676"/>
    </source>
</evidence>
<name>A0A3N4VIN9_9GAMM</name>
<dbReference type="EC" id="2.4.1.182" evidence="3 11"/>
<dbReference type="GO" id="GO:0008915">
    <property type="term" value="F:lipid-A-disaccharide synthase activity"/>
    <property type="evidence" value="ECO:0007669"/>
    <property type="project" value="UniProtKB-UniRule"/>
</dbReference>
<evidence type="ECO:0000256" key="1">
    <source>
        <dbReference type="ARBA" id="ARBA00002056"/>
    </source>
</evidence>
<sequence>MTSPASPAPNRGLRIALVAGEASGDLLGAGLVRALRQRHPDAEFAGVGGEQMRAAGMRTWHDASELAVMGLAEVLRHLPRLLRLRRELRRRVLDWRPDVFVGIDAPDFNLGLERRLRARGLRTVHYVSPSVWAWREKRAEKIGRSADRVLCLFPMEPPIYARQGVDARFVGHPLADEMPLQPDRAAARAALGLDAGVPVLAVLPGSRLSEIQRLGAVFLDAARRVAEQVPELRVVVPAANAVCREALQGLLAATPASGRFRLLDGQARTLMVASDVVLLASGTATLEAMLAKRPMVVGYKLAPSTYRLVKGLGLLKVDRYSLPNVLAGETLVPELMQDACTPDALAAAVLHWLREPQAVAALQPRFRALHEQLRRDASAQAAAAVAEIAGAAHG</sequence>
<dbReference type="EMBL" id="RKQN01000003">
    <property type="protein sequence ID" value="RPE76957.1"/>
    <property type="molecule type" value="Genomic_DNA"/>
</dbReference>
<evidence type="ECO:0000256" key="6">
    <source>
        <dbReference type="ARBA" id="ARBA00022556"/>
    </source>
</evidence>
<accession>A0A3N4VIN9</accession>
<dbReference type="AlphaFoldDB" id="A0A3N4VIN9"/>
<keyword evidence="6 11" id="KW-0441">Lipid A biosynthesis</keyword>
<dbReference type="GO" id="GO:0016020">
    <property type="term" value="C:membrane"/>
    <property type="evidence" value="ECO:0007669"/>
    <property type="project" value="GOC"/>
</dbReference>
<dbReference type="Pfam" id="PF02684">
    <property type="entry name" value="LpxB"/>
    <property type="match status" value="1"/>
</dbReference>
<protein>
    <recommendedName>
        <fullName evidence="4 11">Lipid-A-disaccharide synthase</fullName>
        <ecNumber evidence="3 11">2.4.1.182</ecNumber>
    </recommendedName>
</protein>
<dbReference type="NCBIfam" id="TIGR00215">
    <property type="entry name" value="lpxB"/>
    <property type="match status" value="1"/>
</dbReference>
<evidence type="ECO:0000256" key="5">
    <source>
        <dbReference type="ARBA" id="ARBA00022516"/>
    </source>
</evidence>
<dbReference type="Gene3D" id="3.40.50.2000">
    <property type="entry name" value="Glycogen Phosphorylase B"/>
    <property type="match status" value="1"/>
</dbReference>
<keyword evidence="9 11" id="KW-0443">Lipid metabolism</keyword>
<evidence type="ECO:0000256" key="9">
    <source>
        <dbReference type="ARBA" id="ARBA00023098"/>
    </source>
</evidence>
<comment type="function">
    <text evidence="1 11">Condensation of UDP-2,3-diacylglucosamine and 2,3-diacylglucosamine-1-phosphate to form lipid A disaccharide, a precursor of lipid A, a phosphorylated glycolipid that anchors the lipopolysaccharide to the outer membrane of the cell.</text>
</comment>
<evidence type="ECO:0000256" key="8">
    <source>
        <dbReference type="ARBA" id="ARBA00022679"/>
    </source>
</evidence>
<gene>
    <name evidence="11" type="primary">lpxB</name>
    <name evidence="12" type="ORF">EDC50_2209</name>
</gene>
<organism evidence="12 13">
    <name type="scientific">Vulcaniibacterium tengchongense</name>
    <dbReference type="NCBI Taxonomy" id="1273429"/>
    <lineage>
        <taxon>Bacteria</taxon>
        <taxon>Pseudomonadati</taxon>
        <taxon>Pseudomonadota</taxon>
        <taxon>Gammaproteobacteria</taxon>
        <taxon>Lysobacterales</taxon>
        <taxon>Lysobacteraceae</taxon>
        <taxon>Vulcaniibacterium</taxon>
    </lineage>
</organism>
<dbReference type="PANTHER" id="PTHR30372">
    <property type="entry name" value="LIPID-A-DISACCHARIDE SYNTHASE"/>
    <property type="match status" value="1"/>
</dbReference>
<keyword evidence="8 11" id="KW-0808">Transferase</keyword>
<evidence type="ECO:0000313" key="12">
    <source>
        <dbReference type="EMBL" id="RPE76957.1"/>
    </source>
</evidence>
<dbReference type="HAMAP" id="MF_00392">
    <property type="entry name" value="LpxB"/>
    <property type="match status" value="1"/>
</dbReference>
<evidence type="ECO:0000256" key="3">
    <source>
        <dbReference type="ARBA" id="ARBA00012687"/>
    </source>
</evidence>
<dbReference type="Proteomes" id="UP000269708">
    <property type="component" value="Unassembled WGS sequence"/>
</dbReference>
<reference evidence="12 13" key="1">
    <citation type="submission" date="2018-11" db="EMBL/GenBank/DDBJ databases">
        <title>Genomic Encyclopedia of Type Strains, Phase IV (KMG-IV): sequencing the most valuable type-strain genomes for metagenomic binning, comparative biology and taxonomic classification.</title>
        <authorList>
            <person name="Goeker M."/>
        </authorList>
    </citation>
    <scope>NUCLEOTIDE SEQUENCE [LARGE SCALE GENOMIC DNA]</scope>
    <source>
        <strain evidence="12 13">DSM 25623</strain>
    </source>
</reference>
<comment type="catalytic activity">
    <reaction evidence="10 11">
        <text>a lipid X + a UDP-2-N,3-O-bis[(3R)-3-hydroxyacyl]-alpha-D-glucosamine = a lipid A disaccharide + UDP + H(+)</text>
        <dbReference type="Rhea" id="RHEA:67828"/>
        <dbReference type="ChEBI" id="CHEBI:15378"/>
        <dbReference type="ChEBI" id="CHEBI:58223"/>
        <dbReference type="ChEBI" id="CHEBI:137748"/>
        <dbReference type="ChEBI" id="CHEBI:176338"/>
        <dbReference type="ChEBI" id="CHEBI:176343"/>
        <dbReference type="EC" id="2.4.1.182"/>
    </reaction>
</comment>
<keyword evidence="5 11" id="KW-0444">Lipid biosynthesis</keyword>
<dbReference type="RefSeq" id="WP_123770550.1">
    <property type="nucleotide sequence ID" value="NZ_RKQN01000003.1"/>
</dbReference>
<evidence type="ECO:0000256" key="4">
    <source>
        <dbReference type="ARBA" id="ARBA00020902"/>
    </source>
</evidence>
<comment type="pathway">
    <text evidence="11">Bacterial outer membrane biogenesis; LPS lipid A biosynthesis.</text>
</comment>
<evidence type="ECO:0000256" key="10">
    <source>
        <dbReference type="ARBA" id="ARBA00048975"/>
    </source>
</evidence>
<dbReference type="GO" id="GO:0009245">
    <property type="term" value="P:lipid A biosynthetic process"/>
    <property type="evidence" value="ECO:0007669"/>
    <property type="project" value="UniProtKB-UniRule"/>
</dbReference>
<dbReference type="OrthoDB" id="9801642at2"/>
<keyword evidence="7 11" id="KW-0328">Glycosyltransferase</keyword>
<dbReference type="PANTHER" id="PTHR30372:SF4">
    <property type="entry name" value="LIPID-A-DISACCHARIDE SYNTHASE, MITOCHONDRIAL-RELATED"/>
    <property type="match status" value="1"/>
</dbReference>
<keyword evidence="13" id="KW-1185">Reference proteome</keyword>
<dbReference type="SUPFAM" id="SSF53756">
    <property type="entry name" value="UDP-Glycosyltransferase/glycogen phosphorylase"/>
    <property type="match status" value="1"/>
</dbReference>
<dbReference type="UniPathway" id="UPA00973"/>
<evidence type="ECO:0000256" key="11">
    <source>
        <dbReference type="HAMAP-Rule" id="MF_00392"/>
    </source>
</evidence>
<evidence type="ECO:0000256" key="2">
    <source>
        <dbReference type="ARBA" id="ARBA00007868"/>
    </source>
</evidence>
<dbReference type="GO" id="GO:0005543">
    <property type="term" value="F:phospholipid binding"/>
    <property type="evidence" value="ECO:0007669"/>
    <property type="project" value="TreeGrafter"/>
</dbReference>